<dbReference type="OrthoDB" id="9809878at2"/>
<evidence type="ECO:0000313" key="4">
    <source>
        <dbReference type="Proteomes" id="UP000317839"/>
    </source>
</evidence>
<proteinExistence type="predicted"/>
<dbReference type="Proteomes" id="UP000317839">
    <property type="component" value="Unassembled WGS sequence"/>
</dbReference>
<dbReference type="GO" id="GO:0003697">
    <property type="term" value="F:single-stranded DNA binding"/>
    <property type="evidence" value="ECO:0007669"/>
    <property type="project" value="InterPro"/>
</dbReference>
<evidence type="ECO:0000256" key="1">
    <source>
        <dbReference type="ARBA" id="ARBA00023125"/>
    </source>
</evidence>
<keyword evidence="4" id="KW-1185">Reference proteome</keyword>
<reference evidence="3 4" key="1">
    <citation type="submission" date="2019-06" db="EMBL/GenBank/DDBJ databases">
        <title>Draft genome of Aliikangiella marina GYP-15.</title>
        <authorList>
            <person name="Wang G."/>
        </authorList>
    </citation>
    <scope>NUCLEOTIDE SEQUENCE [LARGE SCALE GENOMIC DNA]</scope>
    <source>
        <strain evidence="3 4">GYP-15</strain>
    </source>
</reference>
<sequence>MSYFRADAHLMAQLVDKDVLRYSVDNIASLLCVFKLPGRSDNHHFVVVMLFDELAEKLSRADLSNNWYEIKGRLNDRSPEFKSYRFAGLSIRAVAVTAIPPVSKSFIQCELIGRLTRDPEHVVKGDDFEFDRFSIAVNRNEKANFFDVSVFKPRLIKEVDVKLTKGQPVYAAGELTLFDRGQDSTVHGAIKLEKFVLLERQIKPEV</sequence>
<dbReference type="AlphaFoldDB" id="A0A545T6K5"/>
<dbReference type="Gene3D" id="2.40.50.140">
    <property type="entry name" value="Nucleic acid-binding proteins"/>
    <property type="match status" value="1"/>
</dbReference>
<organism evidence="3 4">
    <name type="scientific">Aliikangiella marina</name>
    <dbReference type="NCBI Taxonomy" id="1712262"/>
    <lineage>
        <taxon>Bacteria</taxon>
        <taxon>Pseudomonadati</taxon>
        <taxon>Pseudomonadota</taxon>
        <taxon>Gammaproteobacteria</taxon>
        <taxon>Oceanospirillales</taxon>
        <taxon>Pleioneaceae</taxon>
        <taxon>Aliikangiella</taxon>
    </lineage>
</organism>
<gene>
    <name evidence="3" type="ORF">FLL45_15140</name>
</gene>
<dbReference type="RefSeq" id="WP_142942913.1">
    <property type="nucleotide sequence ID" value="NZ_VIKR01000004.1"/>
</dbReference>
<dbReference type="EMBL" id="VIKR01000004">
    <property type="protein sequence ID" value="TQV72802.1"/>
    <property type="molecule type" value="Genomic_DNA"/>
</dbReference>
<evidence type="ECO:0000313" key="3">
    <source>
        <dbReference type="EMBL" id="TQV72802.1"/>
    </source>
</evidence>
<dbReference type="Pfam" id="PF00436">
    <property type="entry name" value="SSB"/>
    <property type="match status" value="1"/>
</dbReference>
<protein>
    <submittedName>
        <fullName evidence="3">Single-stranded DNA-binding protein</fullName>
    </submittedName>
</protein>
<name>A0A545T6K5_9GAMM</name>
<dbReference type="InterPro" id="IPR000424">
    <property type="entry name" value="Primosome_PriB/ssb"/>
</dbReference>
<dbReference type="PROSITE" id="PS50935">
    <property type="entry name" value="SSB"/>
    <property type="match status" value="1"/>
</dbReference>
<accession>A0A545T6K5</accession>
<dbReference type="InterPro" id="IPR012340">
    <property type="entry name" value="NA-bd_OB-fold"/>
</dbReference>
<comment type="caution">
    <text evidence="3">The sequence shown here is derived from an EMBL/GenBank/DDBJ whole genome shotgun (WGS) entry which is preliminary data.</text>
</comment>
<keyword evidence="1 2" id="KW-0238">DNA-binding</keyword>
<evidence type="ECO:0000256" key="2">
    <source>
        <dbReference type="PROSITE-ProRule" id="PRU00252"/>
    </source>
</evidence>
<dbReference type="SUPFAM" id="SSF50249">
    <property type="entry name" value="Nucleic acid-binding proteins"/>
    <property type="match status" value="1"/>
</dbReference>